<dbReference type="PROSITE" id="PS00086">
    <property type="entry name" value="CYTOCHROME_P450"/>
    <property type="match status" value="1"/>
</dbReference>
<dbReference type="Pfam" id="PF00067">
    <property type="entry name" value="p450"/>
    <property type="match status" value="1"/>
</dbReference>
<dbReference type="Proteomes" id="UP001249851">
    <property type="component" value="Unassembled WGS sequence"/>
</dbReference>
<dbReference type="PRINTS" id="PR00463">
    <property type="entry name" value="EP450I"/>
</dbReference>
<keyword evidence="17" id="KW-1185">Reference proteome</keyword>
<dbReference type="Gene3D" id="1.10.630.10">
    <property type="entry name" value="Cytochrome P450"/>
    <property type="match status" value="1"/>
</dbReference>
<evidence type="ECO:0000256" key="8">
    <source>
        <dbReference type="ARBA" id="ARBA00022848"/>
    </source>
</evidence>
<keyword evidence="5 13" id="KW-0349">Heme</keyword>
<evidence type="ECO:0000256" key="14">
    <source>
        <dbReference type="RuleBase" id="RU000461"/>
    </source>
</evidence>
<gene>
    <name evidence="16" type="ORF">P5673_010226</name>
</gene>
<evidence type="ECO:0000256" key="7">
    <source>
        <dbReference type="ARBA" id="ARBA00022824"/>
    </source>
</evidence>
<evidence type="ECO:0000313" key="16">
    <source>
        <dbReference type="EMBL" id="KAK2565925.1"/>
    </source>
</evidence>
<comment type="subcellular location">
    <subcellularLocation>
        <location evidence="3">Endoplasmic reticulum membrane</location>
        <topology evidence="3">Peripheral membrane protein</topology>
    </subcellularLocation>
    <subcellularLocation>
        <location evidence="2">Microsome membrane</location>
        <topology evidence="2">Peripheral membrane protein</topology>
    </subcellularLocation>
</comment>
<evidence type="ECO:0000256" key="13">
    <source>
        <dbReference type="PIRSR" id="PIRSR602401-1"/>
    </source>
</evidence>
<comment type="cofactor">
    <cofactor evidence="1 13">
        <name>heme</name>
        <dbReference type="ChEBI" id="CHEBI:30413"/>
    </cofactor>
</comment>
<dbReference type="InterPro" id="IPR036396">
    <property type="entry name" value="Cyt_P450_sf"/>
</dbReference>
<dbReference type="GO" id="GO:0004508">
    <property type="term" value="F:steroid 17-alpha-monooxygenase activity"/>
    <property type="evidence" value="ECO:0007669"/>
    <property type="project" value="TreeGrafter"/>
</dbReference>
<dbReference type="EMBL" id="JARQWQ010000018">
    <property type="protein sequence ID" value="KAK2565925.1"/>
    <property type="molecule type" value="Genomic_DNA"/>
</dbReference>
<dbReference type="PANTHER" id="PTHR24289:SF1">
    <property type="entry name" value="STEROID 17-ALPHA-HYDROXYLASE_17,20 LYASE"/>
    <property type="match status" value="1"/>
</dbReference>
<evidence type="ECO:0000256" key="2">
    <source>
        <dbReference type="ARBA" id="ARBA00004174"/>
    </source>
</evidence>
<dbReference type="AlphaFoldDB" id="A0AAD9V9N1"/>
<dbReference type="GO" id="GO:0042446">
    <property type="term" value="P:hormone biosynthetic process"/>
    <property type="evidence" value="ECO:0007669"/>
    <property type="project" value="TreeGrafter"/>
</dbReference>
<dbReference type="PRINTS" id="PR00385">
    <property type="entry name" value="P450"/>
</dbReference>
<evidence type="ECO:0000256" key="9">
    <source>
        <dbReference type="ARBA" id="ARBA00023002"/>
    </source>
</evidence>
<evidence type="ECO:0000256" key="4">
    <source>
        <dbReference type="ARBA" id="ARBA00010617"/>
    </source>
</evidence>
<keyword evidence="11 14" id="KW-0503">Monooxygenase</keyword>
<keyword evidence="8" id="KW-0492">Microsome</keyword>
<feature type="transmembrane region" description="Helical" evidence="15">
    <location>
        <begin position="6"/>
        <end position="24"/>
    </location>
</feature>
<dbReference type="GO" id="GO:0005789">
    <property type="term" value="C:endoplasmic reticulum membrane"/>
    <property type="evidence" value="ECO:0007669"/>
    <property type="project" value="UniProtKB-SubCell"/>
</dbReference>
<comment type="caution">
    <text evidence="16">The sequence shown here is derived from an EMBL/GenBank/DDBJ whole genome shotgun (WGS) entry which is preliminary data.</text>
</comment>
<dbReference type="InterPro" id="IPR017972">
    <property type="entry name" value="Cyt_P450_CS"/>
</dbReference>
<dbReference type="InterPro" id="IPR001128">
    <property type="entry name" value="Cyt_P450"/>
</dbReference>
<keyword evidence="10 13" id="KW-0408">Iron</keyword>
<reference evidence="16" key="2">
    <citation type="journal article" date="2023" name="Science">
        <title>Genomic signatures of disease resistance in endangered staghorn corals.</title>
        <authorList>
            <person name="Vollmer S.V."/>
            <person name="Selwyn J.D."/>
            <person name="Despard B.A."/>
            <person name="Roesel C.L."/>
        </authorList>
    </citation>
    <scope>NUCLEOTIDE SEQUENCE</scope>
    <source>
        <strain evidence="16">K2</strain>
    </source>
</reference>
<keyword evidence="15" id="KW-1133">Transmembrane helix</keyword>
<evidence type="ECO:0000256" key="11">
    <source>
        <dbReference type="ARBA" id="ARBA00023033"/>
    </source>
</evidence>
<keyword evidence="12 15" id="KW-0472">Membrane</keyword>
<evidence type="ECO:0000313" key="17">
    <source>
        <dbReference type="Proteomes" id="UP001249851"/>
    </source>
</evidence>
<evidence type="ECO:0000256" key="5">
    <source>
        <dbReference type="ARBA" id="ARBA00022617"/>
    </source>
</evidence>
<evidence type="ECO:0000256" key="12">
    <source>
        <dbReference type="ARBA" id="ARBA00023136"/>
    </source>
</evidence>
<comment type="similarity">
    <text evidence="4 14">Belongs to the cytochrome P450 family.</text>
</comment>
<dbReference type="GO" id="GO:0042448">
    <property type="term" value="P:progesterone metabolic process"/>
    <property type="evidence" value="ECO:0007669"/>
    <property type="project" value="TreeGrafter"/>
</dbReference>
<dbReference type="InterPro" id="IPR002401">
    <property type="entry name" value="Cyt_P450_E_grp-I"/>
</dbReference>
<keyword evidence="15" id="KW-0812">Transmembrane</keyword>
<evidence type="ECO:0000256" key="10">
    <source>
        <dbReference type="ARBA" id="ARBA00023004"/>
    </source>
</evidence>
<feature type="binding site" description="axial binding residue" evidence="13">
    <location>
        <position position="440"/>
    </location>
    <ligand>
        <name>heme</name>
        <dbReference type="ChEBI" id="CHEBI:30413"/>
    </ligand>
    <ligandPart>
        <name>Fe</name>
        <dbReference type="ChEBI" id="CHEBI:18248"/>
    </ligandPart>
</feature>
<dbReference type="GO" id="GO:0020037">
    <property type="term" value="F:heme binding"/>
    <property type="evidence" value="ECO:0007669"/>
    <property type="project" value="InterPro"/>
</dbReference>
<dbReference type="PANTHER" id="PTHR24289">
    <property type="entry name" value="STEROID 17-ALPHA-HYDROXYLASE/17,20 LYASE"/>
    <property type="match status" value="1"/>
</dbReference>
<keyword evidence="6 13" id="KW-0479">Metal-binding</keyword>
<dbReference type="SUPFAM" id="SSF48264">
    <property type="entry name" value="Cytochrome P450"/>
    <property type="match status" value="1"/>
</dbReference>
<dbReference type="GO" id="GO:0005506">
    <property type="term" value="F:iron ion binding"/>
    <property type="evidence" value="ECO:0007669"/>
    <property type="project" value="InterPro"/>
</dbReference>
<organism evidence="16 17">
    <name type="scientific">Acropora cervicornis</name>
    <name type="common">Staghorn coral</name>
    <dbReference type="NCBI Taxonomy" id="6130"/>
    <lineage>
        <taxon>Eukaryota</taxon>
        <taxon>Metazoa</taxon>
        <taxon>Cnidaria</taxon>
        <taxon>Anthozoa</taxon>
        <taxon>Hexacorallia</taxon>
        <taxon>Scleractinia</taxon>
        <taxon>Astrocoeniina</taxon>
        <taxon>Acroporidae</taxon>
        <taxon>Acropora</taxon>
    </lineage>
</organism>
<evidence type="ECO:0000256" key="3">
    <source>
        <dbReference type="ARBA" id="ARBA00004406"/>
    </source>
</evidence>
<sequence>MFMEALFVVLIIGVLCFFVMHRWSRVRNLPPGPRPLPVIGNLLEMKKFNHVTMAAWAKQYGGIYMLTVLGKKVFIVTDIELAREALLRNGNVFAGRPTSYVMSCWYEFQPGLAFEDYGATWRLLRKVSHSALKMFGSGIENLENKVYREVDELCFQLDQTQGVPLDLRKLISIAVSNVIFSCLFSYRYAKDDKHFKECTDLVDGIMHLAGAAELLETFPIMKFLPGEVHSRIKNTTFLKKKLLTSKLQERKETYKEGVIRDITDALIKALHDVHKEDSKTKGILNEQCLKNAIGDIFVAGSDTTSLFLTWSFLYLAAFPEVQARIQQELDDVIGPDCKIRFKDKSSLPYFEATIAEIMRHGSFNYFSLPRKVREDTTLGNYDIPQNSQVIVDIRSIHHSPKHWRDPGSFDPTRFLNPEDDSFICPASFSFLPFGGGLRACMGQTLARIEIFLILGQVLQQFNLSLPPGSSKADLEAPVEPITRAILAPKPFQLCVRKRVQ</sequence>
<accession>A0AAD9V9N1</accession>
<evidence type="ECO:0000256" key="1">
    <source>
        <dbReference type="ARBA" id="ARBA00001971"/>
    </source>
</evidence>
<dbReference type="FunFam" id="1.10.630.10:FF:000238">
    <property type="entry name" value="Cytochrome P450 2A6"/>
    <property type="match status" value="1"/>
</dbReference>
<evidence type="ECO:0000256" key="15">
    <source>
        <dbReference type="SAM" id="Phobius"/>
    </source>
</evidence>
<proteinExistence type="inferred from homology"/>
<keyword evidence="9 14" id="KW-0560">Oxidoreductase</keyword>
<protein>
    <submittedName>
        <fullName evidence="16">Steroid 17-alpha-hydroxylase/17</fullName>
    </submittedName>
</protein>
<evidence type="ECO:0000256" key="6">
    <source>
        <dbReference type="ARBA" id="ARBA00022723"/>
    </source>
</evidence>
<reference evidence="16" key="1">
    <citation type="journal article" date="2023" name="G3 (Bethesda)">
        <title>Whole genome assembly and annotation of the endangered Caribbean coral Acropora cervicornis.</title>
        <authorList>
            <person name="Selwyn J.D."/>
            <person name="Vollmer S.V."/>
        </authorList>
    </citation>
    <scope>NUCLEOTIDE SEQUENCE</scope>
    <source>
        <strain evidence="16">K2</strain>
    </source>
</reference>
<name>A0AAD9V9N1_ACRCE</name>
<keyword evidence="7" id="KW-0256">Endoplasmic reticulum</keyword>